<proteinExistence type="predicted"/>
<dbReference type="AlphaFoldDB" id="A0ABD3EPF9"/>
<evidence type="ECO:0000256" key="1">
    <source>
        <dbReference type="SAM" id="MobiDB-lite"/>
    </source>
</evidence>
<protein>
    <recommendedName>
        <fullName evidence="4">PiggyBac transposable element-derived protein domain-containing protein</fullName>
    </recommendedName>
</protein>
<accession>A0ABD3EPF9</accession>
<comment type="caution">
    <text evidence="2">The sequence shown here is derived from an EMBL/GenBank/DDBJ whole genome shotgun (WGS) entry which is preliminary data.</text>
</comment>
<evidence type="ECO:0000313" key="3">
    <source>
        <dbReference type="Proteomes" id="UP001632037"/>
    </source>
</evidence>
<feature type="region of interest" description="Disordered" evidence="1">
    <location>
        <begin position="1"/>
        <end position="26"/>
    </location>
</feature>
<evidence type="ECO:0008006" key="4">
    <source>
        <dbReference type="Google" id="ProtNLM"/>
    </source>
</evidence>
<evidence type="ECO:0000313" key="2">
    <source>
        <dbReference type="EMBL" id="KAL3656310.1"/>
    </source>
</evidence>
<dbReference type="EMBL" id="JBIMZQ010000086">
    <property type="protein sequence ID" value="KAL3656310.1"/>
    <property type="molecule type" value="Genomic_DNA"/>
</dbReference>
<gene>
    <name evidence="2" type="ORF">V7S43_018882</name>
</gene>
<keyword evidence="3" id="KW-1185">Reference proteome</keyword>
<reference evidence="2 3" key="1">
    <citation type="submission" date="2024-09" db="EMBL/GenBank/DDBJ databases">
        <title>Genome sequencing and assembly of Phytophthora oleae, isolate VK10A, causative agent of rot of olive drupes.</title>
        <authorList>
            <person name="Conti Taguali S."/>
            <person name="Riolo M."/>
            <person name="La Spada F."/>
            <person name="Cacciola S.O."/>
            <person name="Dionisio G."/>
        </authorList>
    </citation>
    <scope>NUCLEOTIDE SEQUENCE [LARGE SCALE GENOMIC DNA]</scope>
    <source>
        <strain evidence="2 3">VK10A</strain>
    </source>
</reference>
<sequence>MPKKPRTSSTPSLSKSGKAVSPNHLRIDSSCPKTIRTAITDVLVKAAAQNKKPWQLAYPWVAVKWKDIYRAHWRLYMEFRPIFSCWAFYAPLEFNETATRFNLKARSSPWIHQSLHRDLGLLQPLQVPRRQPILVRRNSCQRSSQVRTNTKEYTEYLAKLYKTRRPRYKFIIDHALDPSYIDDFGYRNLLYLLESTGAMDPDADPESRLSDKALANIRQDMMSKLSVPAEWIGNKNIKP</sequence>
<name>A0ABD3EPF9_9STRA</name>
<dbReference type="Proteomes" id="UP001632037">
    <property type="component" value="Unassembled WGS sequence"/>
</dbReference>
<organism evidence="2 3">
    <name type="scientific">Phytophthora oleae</name>
    <dbReference type="NCBI Taxonomy" id="2107226"/>
    <lineage>
        <taxon>Eukaryota</taxon>
        <taxon>Sar</taxon>
        <taxon>Stramenopiles</taxon>
        <taxon>Oomycota</taxon>
        <taxon>Peronosporomycetes</taxon>
        <taxon>Peronosporales</taxon>
        <taxon>Peronosporaceae</taxon>
        <taxon>Phytophthora</taxon>
    </lineage>
</organism>